<dbReference type="InterPro" id="IPR050904">
    <property type="entry name" value="Adhesion/Biosynth-related"/>
</dbReference>
<accession>A0A1I1KPG7</accession>
<sequence length="401" mass="44953">MNKSTITTIYSASIALLSLFFSCRKAEYVPVPQGEPVPVEEVTQTLGAFLDRPGYTLFKAMWEKSHLNDSLAAWGTKQPLTVFVPSDEAVSAAGYSAASIAARSAEELDSLLLYHIVTTRLDPEVLTPKLGNFKATTKLQGPYRRYVFSSEAPYVYEHYIGFTAENLIINGKPVGRFAGEAFSHGMLIPVERFLIRPSKYTIEVLEEDPRFSIFLEVLRHNDDGYRSVNRKTLPWLSFDGTSFVTGQPRIRSLTLLVPTNEAFMEAGFPDAASIIRLNGRAPFNGFSGIQVSDSVLTYHQWGRHYYEGNWRNSTDSNPLIFFSNDLNNEMLGGYLVGRQTFSQPAYPVPFEFFQSEGRVSLRLKGSQQEPAEIVEPDILTLNGPLHAVNRLFVPDGFNLDY</sequence>
<feature type="signal peptide" evidence="1">
    <location>
        <begin position="1"/>
        <end position="26"/>
    </location>
</feature>
<dbReference type="SUPFAM" id="SSF82153">
    <property type="entry name" value="FAS1 domain"/>
    <property type="match status" value="2"/>
</dbReference>
<dbReference type="PANTHER" id="PTHR10900:SF77">
    <property type="entry name" value="FI19380P1"/>
    <property type="match status" value="1"/>
</dbReference>
<dbReference type="Proteomes" id="UP000199577">
    <property type="component" value="Unassembled WGS sequence"/>
</dbReference>
<keyword evidence="1" id="KW-0732">Signal</keyword>
<dbReference type="Pfam" id="PF02469">
    <property type="entry name" value="Fasciclin"/>
    <property type="match status" value="1"/>
</dbReference>
<reference evidence="3 4" key="1">
    <citation type="submission" date="2016-10" db="EMBL/GenBank/DDBJ databases">
        <authorList>
            <person name="de Groot N.N."/>
        </authorList>
    </citation>
    <scope>NUCLEOTIDE SEQUENCE [LARGE SCALE GENOMIC DNA]</scope>
    <source>
        <strain evidence="3 4">DSM 22900</strain>
    </source>
</reference>
<evidence type="ECO:0000313" key="3">
    <source>
        <dbReference type="EMBL" id="SFC62746.1"/>
    </source>
</evidence>
<protein>
    <submittedName>
        <fullName evidence="3">Fasciclin domain-containing protein</fullName>
    </submittedName>
</protein>
<dbReference type="InterPro" id="IPR000782">
    <property type="entry name" value="FAS1_domain"/>
</dbReference>
<dbReference type="PROSITE" id="PS50213">
    <property type="entry name" value="FAS1"/>
    <property type="match status" value="2"/>
</dbReference>
<organism evidence="3 4">
    <name type="scientific">Parapedobacter composti</name>
    <dbReference type="NCBI Taxonomy" id="623281"/>
    <lineage>
        <taxon>Bacteria</taxon>
        <taxon>Pseudomonadati</taxon>
        <taxon>Bacteroidota</taxon>
        <taxon>Sphingobacteriia</taxon>
        <taxon>Sphingobacteriales</taxon>
        <taxon>Sphingobacteriaceae</taxon>
        <taxon>Parapedobacter</taxon>
    </lineage>
</organism>
<gene>
    <name evidence="3" type="ORF">SAMN05421747_116127</name>
</gene>
<feature type="domain" description="FAS1" evidence="2">
    <location>
        <begin position="198"/>
        <end position="392"/>
    </location>
</feature>
<feature type="domain" description="FAS1" evidence="2">
    <location>
        <begin position="42"/>
        <end position="194"/>
    </location>
</feature>
<proteinExistence type="predicted"/>
<dbReference type="EMBL" id="FOLL01000016">
    <property type="protein sequence ID" value="SFC62746.1"/>
    <property type="molecule type" value="Genomic_DNA"/>
</dbReference>
<keyword evidence="4" id="KW-1185">Reference proteome</keyword>
<name>A0A1I1KPG7_9SPHI</name>
<evidence type="ECO:0000313" key="4">
    <source>
        <dbReference type="Proteomes" id="UP000199577"/>
    </source>
</evidence>
<evidence type="ECO:0000256" key="1">
    <source>
        <dbReference type="SAM" id="SignalP"/>
    </source>
</evidence>
<feature type="chain" id="PRO_5011481076" evidence="1">
    <location>
        <begin position="27"/>
        <end position="401"/>
    </location>
</feature>
<dbReference type="PANTHER" id="PTHR10900">
    <property type="entry name" value="PERIOSTIN-RELATED"/>
    <property type="match status" value="1"/>
</dbReference>
<dbReference type="RefSeq" id="WP_170845769.1">
    <property type="nucleotide sequence ID" value="NZ_FOLL01000016.1"/>
</dbReference>
<dbReference type="STRING" id="623281.SAMN05421747_116127"/>
<evidence type="ECO:0000259" key="2">
    <source>
        <dbReference type="PROSITE" id="PS50213"/>
    </source>
</evidence>
<dbReference type="PROSITE" id="PS51257">
    <property type="entry name" value="PROKAR_LIPOPROTEIN"/>
    <property type="match status" value="1"/>
</dbReference>
<dbReference type="AlphaFoldDB" id="A0A1I1KPG7"/>
<dbReference type="InterPro" id="IPR036378">
    <property type="entry name" value="FAS1_dom_sf"/>
</dbReference>
<dbReference type="Gene3D" id="2.30.180.10">
    <property type="entry name" value="FAS1 domain"/>
    <property type="match status" value="2"/>
</dbReference>